<dbReference type="Proteomes" id="UP000657918">
    <property type="component" value="Chromosome 11"/>
</dbReference>
<dbReference type="AlphaFoldDB" id="A0A835MX54"/>
<dbReference type="PROSITE" id="PS51257">
    <property type="entry name" value="PROKAR_LIPOPROTEIN"/>
    <property type="match status" value="1"/>
</dbReference>
<dbReference type="OrthoDB" id="1740159at2759"/>
<dbReference type="PANTHER" id="PTHR47481">
    <property type="match status" value="1"/>
</dbReference>
<sequence>MVALAQRFASPSISNVNQLKRQLQSLQQGGMSCSDFVEHAKALVDQLAAIGKHVDEADLISLVLGGLNTAYTSFMSNCYFAQREKPLSLFDFQSELFAFEALLDSQQRSLQTNHNKFAMLAHKLGTQKYQTGNSNGNIGSFNNEHPLASTEQVPACVNDPTFDPYICQICGKRNHMALDCFHRFDYNYQGRHPPQQLAAMVAQSNTMHDDNTWYADNCANQHITVDIANLQMAEPYIGDDIVAMGNSNGLQIKHTGTLMLKTHDSTLKLKHILHYPKADVNLLSINRFCIDNGCYFILTRSNFIVEDNMSGQTLLIGRSEGGLYPIKVDQQTINYLHMRIAFIGTRLHHVPPASIDNLKNSVIIPSSPV</sequence>
<dbReference type="PANTHER" id="PTHR47481:SF31">
    <property type="entry name" value="OS01G0873500 PROTEIN"/>
    <property type="match status" value="1"/>
</dbReference>
<dbReference type="Pfam" id="PF22936">
    <property type="entry name" value="Pol_BBD"/>
    <property type="match status" value="1"/>
</dbReference>
<gene>
    <name evidence="2" type="ORF">SADUNF_Sadunf11G0083800</name>
</gene>
<name>A0A835MX54_9ROSI</name>
<comment type="caution">
    <text evidence="2">The sequence shown here is derived from an EMBL/GenBank/DDBJ whole genome shotgun (WGS) entry which is preliminary data.</text>
</comment>
<dbReference type="InterPro" id="IPR054722">
    <property type="entry name" value="PolX-like_BBD"/>
</dbReference>
<evidence type="ECO:0000313" key="3">
    <source>
        <dbReference type="Proteomes" id="UP000657918"/>
    </source>
</evidence>
<keyword evidence="3" id="KW-1185">Reference proteome</keyword>
<evidence type="ECO:0000313" key="2">
    <source>
        <dbReference type="EMBL" id="KAF9672818.1"/>
    </source>
</evidence>
<accession>A0A835MX54</accession>
<protein>
    <recommendedName>
        <fullName evidence="1">Retrovirus-related Pol polyprotein from transposon TNT 1-94-like beta-barrel domain-containing protein</fullName>
    </recommendedName>
</protein>
<reference evidence="2 3" key="1">
    <citation type="submission" date="2020-10" db="EMBL/GenBank/DDBJ databases">
        <title>Plant Genome Project.</title>
        <authorList>
            <person name="Zhang R.-G."/>
        </authorList>
    </citation>
    <scope>NUCLEOTIDE SEQUENCE [LARGE SCALE GENOMIC DNA]</scope>
    <source>
        <strain evidence="2">FAFU-HL-1</strain>
        <tissue evidence="2">Leaf</tissue>
    </source>
</reference>
<organism evidence="2 3">
    <name type="scientific">Salix dunnii</name>
    <dbReference type="NCBI Taxonomy" id="1413687"/>
    <lineage>
        <taxon>Eukaryota</taxon>
        <taxon>Viridiplantae</taxon>
        <taxon>Streptophyta</taxon>
        <taxon>Embryophyta</taxon>
        <taxon>Tracheophyta</taxon>
        <taxon>Spermatophyta</taxon>
        <taxon>Magnoliopsida</taxon>
        <taxon>eudicotyledons</taxon>
        <taxon>Gunneridae</taxon>
        <taxon>Pentapetalae</taxon>
        <taxon>rosids</taxon>
        <taxon>fabids</taxon>
        <taxon>Malpighiales</taxon>
        <taxon>Salicaceae</taxon>
        <taxon>Saliceae</taxon>
        <taxon>Salix</taxon>
    </lineage>
</organism>
<evidence type="ECO:0000259" key="1">
    <source>
        <dbReference type="Pfam" id="PF22936"/>
    </source>
</evidence>
<proteinExistence type="predicted"/>
<dbReference type="EMBL" id="JADGMS010000011">
    <property type="protein sequence ID" value="KAF9672818.1"/>
    <property type="molecule type" value="Genomic_DNA"/>
</dbReference>
<feature type="domain" description="Retrovirus-related Pol polyprotein from transposon TNT 1-94-like beta-barrel" evidence="1">
    <location>
        <begin position="213"/>
        <end position="288"/>
    </location>
</feature>